<keyword evidence="3" id="KW-1185">Reference proteome</keyword>
<dbReference type="Proteomes" id="UP001467690">
    <property type="component" value="Unassembled WGS sequence"/>
</dbReference>
<dbReference type="InterPro" id="IPR029063">
    <property type="entry name" value="SAM-dependent_MTases_sf"/>
</dbReference>
<accession>A0ABV1RNJ3</accession>
<dbReference type="EMBL" id="JBELOE010000287">
    <property type="protein sequence ID" value="MER2494321.1"/>
    <property type="molecule type" value="Genomic_DNA"/>
</dbReference>
<evidence type="ECO:0000313" key="3">
    <source>
        <dbReference type="Proteomes" id="UP001467690"/>
    </source>
</evidence>
<evidence type="ECO:0000313" key="2">
    <source>
        <dbReference type="EMBL" id="MER2494321.1"/>
    </source>
</evidence>
<dbReference type="Pfam" id="PF13649">
    <property type="entry name" value="Methyltransf_25"/>
    <property type="match status" value="1"/>
</dbReference>
<gene>
    <name evidence="2" type="ORF">ABS311_20805</name>
</gene>
<dbReference type="Gene3D" id="3.40.50.150">
    <property type="entry name" value="Vaccinia Virus protein VP39"/>
    <property type="match status" value="1"/>
</dbReference>
<reference evidence="2 3" key="1">
    <citation type="submission" date="2024-06" db="EMBL/GenBank/DDBJ databases">
        <authorList>
            <person name="Chen R.Y."/>
        </authorList>
    </citation>
    <scope>NUCLEOTIDE SEQUENCE [LARGE SCALE GENOMIC DNA]</scope>
    <source>
        <strain evidence="2 3">D2</strain>
    </source>
</reference>
<proteinExistence type="predicted"/>
<dbReference type="InterPro" id="IPR041698">
    <property type="entry name" value="Methyltransf_25"/>
</dbReference>
<dbReference type="NCBIfam" id="NF037959">
    <property type="entry name" value="MFS_SpdSyn"/>
    <property type="match status" value="1"/>
</dbReference>
<dbReference type="SUPFAM" id="SSF53335">
    <property type="entry name" value="S-adenosyl-L-methionine-dependent methyltransferases"/>
    <property type="match status" value="1"/>
</dbReference>
<feature type="domain" description="Methyltransferase" evidence="1">
    <location>
        <begin position="75"/>
        <end position="147"/>
    </location>
</feature>
<organism evidence="2 3">
    <name type="scientific">Catenovulum sediminis</name>
    <dbReference type="NCBI Taxonomy" id="1740262"/>
    <lineage>
        <taxon>Bacteria</taxon>
        <taxon>Pseudomonadati</taxon>
        <taxon>Pseudomonadota</taxon>
        <taxon>Gammaproteobacteria</taxon>
        <taxon>Alteromonadales</taxon>
        <taxon>Alteromonadaceae</taxon>
        <taxon>Catenovulum</taxon>
    </lineage>
</organism>
<evidence type="ECO:0000259" key="1">
    <source>
        <dbReference type="Pfam" id="PF13649"/>
    </source>
</evidence>
<name>A0ABV1RNJ3_9ALTE</name>
<sequence length="226" mass="26074">MLVELKKSLSKAQLLAYKKDLTSHWRVEQNKRYRWLTLDATVQSVMDRKNTDLLTFPHQFPLKGLIAELTEHASVLELGLGGGGNFRYLKSQCPTAEVDIVEQSPIVIEWFNEYFNPQSLIANIMQADAQQYILDNEKRYDLIITDLFVSQSSILETLTADYFTKLKQSLTHTGFAYINFLPETDFEAHWVKASLEQAGLNVMWAEKIIGFRNWVYLISARFQPST</sequence>
<comment type="caution">
    <text evidence="2">The sequence shown here is derived from an EMBL/GenBank/DDBJ whole genome shotgun (WGS) entry which is preliminary data.</text>
</comment>
<dbReference type="RefSeq" id="WP_350403340.1">
    <property type="nucleotide sequence ID" value="NZ_JBELOE010000287.1"/>
</dbReference>
<protein>
    <submittedName>
        <fullName evidence="2">Fused MFS/spermidine synthase</fullName>
    </submittedName>
</protein>